<proteinExistence type="predicted"/>
<dbReference type="OrthoDB" id="678770at2"/>
<keyword evidence="1" id="KW-1133">Transmembrane helix</keyword>
<reference evidence="3" key="1">
    <citation type="submission" date="2016-10" db="EMBL/GenBank/DDBJ databases">
        <authorList>
            <person name="Varghese N."/>
            <person name="Submissions S."/>
        </authorList>
    </citation>
    <scope>NUCLEOTIDE SEQUENCE [LARGE SCALE GENOMIC DNA]</scope>
    <source>
        <strain evidence="3">DSM 17934</strain>
    </source>
</reference>
<evidence type="ECO:0000313" key="2">
    <source>
        <dbReference type="EMBL" id="SEI39625.1"/>
    </source>
</evidence>
<dbReference type="AlphaFoldDB" id="A0A1H6QK04"/>
<keyword evidence="1" id="KW-0472">Membrane</keyword>
<keyword evidence="1" id="KW-0812">Transmembrane</keyword>
<dbReference type="EMBL" id="FNYA01000001">
    <property type="protein sequence ID" value="SEI39625.1"/>
    <property type="molecule type" value="Genomic_DNA"/>
</dbReference>
<dbReference type="RefSeq" id="WP_091306790.1">
    <property type="nucleotide sequence ID" value="NZ_CBCSJU010000001.1"/>
</dbReference>
<feature type="transmembrane region" description="Helical" evidence="1">
    <location>
        <begin position="41"/>
        <end position="67"/>
    </location>
</feature>
<accession>A0A1H6QK04</accession>
<evidence type="ECO:0008006" key="4">
    <source>
        <dbReference type="Google" id="ProtNLM"/>
    </source>
</evidence>
<keyword evidence="3" id="KW-1185">Reference proteome</keyword>
<name>A0A1H6QK04_9FLAO</name>
<protein>
    <recommendedName>
        <fullName evidence="4">Holin-X, holin superfamily III</fullName>
    </recommendedName>
</protein>
<dbReference type="Proteomes" id="UP000199702">
    <property type="component" value="Unassembled WGS sequence"/>
</dbReference>
<organism evidence="2 3">
    <name type="scientific">Flavobacterium terrigena</name>
    <dbReference type="NCBI Taxonomy" id="402734"/>
    <lineage>
        <taxon>Bacteria</taxon>
        <taxon>Pseudomonadati</taxon>
        <taxon>Bacteroidota</taxon>
        <taxon>Flavobacteriia</taxon>
        <taxon>Flavobacteriales</taxon>
        <taxon>Flavobacteriaceae</taxon>
        <taxon>Flavobacterium</taxon>
    </lineage>
</organism>
<evidence type="ECO:0000313" key="3">
    <source>
        <dbReference type="Proteomes" id="UP000199702"/>
    </source>
</evidence>
<evidence type="ECO:0000256" key="1">
    <source>
        <dbReference type="SAM" id="Phobius"/>
    </source>
</evidence>
<sequence length="124" mass="14186">MENNTTTIEKLIEKAEIYSKTTLELCKYEAVYKSADIFSNLAVKLAITIVVVMFLLFVNIGLALFLGDYLGEMYYGFVAIGLFYLFIAILLYIFKDQWIRNPVSNFIISKICNSDSKFCNTDSK</sequence>
<feature type="transmembrane region" description="Helical" evidence="1">
    <location>
        <begin position="73"/>
        <end position="94"/>
    </location>
</feature>
<gene>
    <name evidence="2" type="ORF">SAMN05660918_0327</name>
</gene>
<dbReference type="STRING" id="402734.SAMN05660918_0327"/>